<feature type="region of interest" description="Disordered" evidence="1">
    <location>
        <begin position="90"/>
        <end position="118"/>
    </location>
</feature>
<sequence>MDLLGVRAVTDANTSSTAADPTQQVITLALRGAGTAGNGLSPAFSQRMGLNERLDMVEDFFLVNDVPSSRQAASAHLLMTEAVRRSFSRPGRHGIFPGRSSDVASWTPTTRMTSGSGGLTQAVDALTQRLEKAEAARDQPLDGVLRVRWLGPLSTRLPPATQKNTAVKLPEQRNQGSPSPGDDGTGSRTRIV</sequence>
<dbReference type="AlphaFoldDB" id="A0A0V1F4E7"/>
<dbReference type="Proteomes" id="UP000054995">
    <property type="component" value="Unassembled WGS sequence"/>
</dbReference>
<feature type="region of interest" description="Disordered" evidence="1">
    <location>
        <begin position="154"/>
        <end position="192"/>
    </location>
</feature>
<evidence type="ECO:0000313" key="2">
    <source>
        <dbReference type="EMBL" id="KRY80705.1"/>
    </source>
</evidence>
<evidence type="ECO:0000256" key="1">
    <source>
        <dbReference type="SAM" id="MobiDB-lite"/>
    </source>
</evidence>
<comment type="caution">
    <text evidence="2">The sequence shown here is derived from an EMBL/GenBank/DDBJ whole genome shotgun (WGS) entry which is preliminary data.</text>
</comment>
<dbReference type="EMBL" id="JYDT01000356">
    <property type="protein sequence ID" value="KRY80705.1"/>
    <property type="molecule type" value="Genomic_DNA"/>
</dbReference>
<gene>
    <name evidence="2" type="ORF">T4D_12339</name>
</gene>
<protein>
    <submittedName>
        <fullName evidence="2">Uncharacterized protein</fullName>
    </submittedName>
</protein>
<organism evidence="2 3">
    <name type="scientific">Trichinella pseudospiralis</name>
    <name type="common">Parasitic roundworm</name>
    <dbReference type="NCBI Taxonomy" id="6337"/>
    <lineage>
        <taxon>Eukaryota</taxon>
        <taxon>Metazoa</taxon>
        <taxon>Ecdysozoa</taxon>
        <taxon>Nematoda</taxon>
        <taxon>Enoplea</taxon>
        <taxon>Dorylaimia</taxon>
        <taxon>Trichinellida</taxon>
        <taxon>Trichinellidae</taxon>
        <taxon>Trichinella</taxon>
    </lineage>
</organism>
<reference evidence="2 3" key="1">
    <citation type="submission" date="2015-01" db="EMBL/GenBank/DDBJ databases">
        <title>Evolution of Trichinella species and genotypes.</title>
        <authorList>
            <person name="Korhonen P.K."/>
            <person name="Edoardo P."/>
            <person name="Giuseppe L.R."/>
            <person name="Gasser R.B."/>
        </authorList>
    </citation>
    <scope>NUCLEOTIDE SEQUENCE [LARGE SCALE GENOMIC DNA]</scope>
    <source>
        <strain evidence="2">ISS470</strain>
    </source>
</reference>
<feature type="compositionally biased region" description="Polar residues" evidence="1">
    <location>
        <begin position="102"/>
        <end position="114"/>
    </location>
</feature>
<accession>A0A0V1F4E7</accession>
<evidence type="ECO:0000313" key="3">
    <source>
        <dbReference type="Proteomes" id="UP000054995"/>
    </source>
</evidence>
<name>A0A0V1F4E7_TRIPS</name>
<keyword evidence="3" id="KW-1185">Reference proteome</keyword>
<proteinExistence type="predicted"/>